<accession>A0AAN8JXQ1</accession>
<evidence type="ECO:0000259" key="2">
    <source>
        <dbReference type="PROSITE" id="PS50017"/>
    </source>
</evidence>
<keyword evidence="4" id="KW-1185">Reference proteome</keyword>
<dbReference type="Gene3D" id="1.10.533.10">
    <property type="entry name" value="Death Domain, Fas"/>
    <property type="match status" value="1"/>
</dbReference>
<protein>
    <recommendedName>
        <fullName evidence="2">Death domain-containing protein</fullName>
    </recommendedName>
</protein>
<proteinExistence type="predicted"/>
<dbReference type="AlphaFoldDB" id="A0AAN8JXQ1"/>
<feature type="compositionally biased region" description="Polar residues" evidence="1">
    <location>
        <begin position="19"/>
        <end position="28"/>
    </location>
</feature>
<evidence type="ECO:0000313" key="4">
    <source>
        <dbReference type="Proteomes" id="UP001347796"/>
    </source>
</evidence>
<dbReference type="InterPro" id="IPR000488">
    <property type="entry name" value="Death_dom"/>
</dbReference>
<dbReference type="EMBL" id="JAZGQO010000007">
    <property type="protein sequence ID" value="KAK6181549.1"/>
    <property type="molecule type" value="Genomic_DNA"/>
</dbReference>
<dbReference type="SUPFAM" id="SSF47986">
    <property type="entry name" value="DEATH domain"/>
    <property type="match status" value="1"/>
</dbReference>
<sequence>MATKKSSNRRPDSSRSPKGKTTSVSLSQHAEVVKDNSHLKKTIDILKAENLTMKHKLDRVIERLVSYVDEDDYDFSSCVSYLDISLEDMLAMISDITSTKDSNRQEHYLETRIEEVETRITQISTEFAKLVQLKLRMENGLNEIKGCQRIDEIKQIAASLSYDSARTQIFIQPIAEKPKKPKNKMKLLSDEVQGENIQIQIPTSDSRPTSANGIPMSVACNLEVVEIPDADVKLPGDTHIKDMIPELKQLIIQELSLYKGNGADWRMFAERVGIPNQLIDQWKIMKISQPMKNVLFVWSDSPGATVRLLHRHLVSPQLKCILLAKRITNYYTVD</sequence>
<gene>
    <name evidence="3" type="ORF">SNE40_009380</name>
</gene>
<comment type="caution">
    <text evidence="3">The sequence shown here is derived from an EMBL/GenBank/DDBJ whole genome shotgun (WGS) entry which is preliminary data.</text>
</comment>
<dbReference type="Pfam" id="PF00531">
    <property type="entry name" value="Death"/>
    <property type="match status" value="1"/>
</dbReference>
<organism evidence="3 4">
    <name type="scientific">Patella caerulea</name>
    <name type="common">Rayed Mediterranean limpet</name>
    <dbReference type="NCBI Taxonomy" id="87958"/>
    <lineage>
        <taxon>Eukaryota</taxon>
        <taxon>Metazoa</taxon>
        <taxon>Spiralia</taxon>
        <taxon>Lophotrochozoa</taxon>
        <taxon>Mollusca</taxon>
        <taxon>Gastropoda</taxon>
        <taxon>Patellogastropoda</taxon>
        <taxon>Patelloidea</taxon>
        <taxon>Patellidae</taxon>
        <taxon>Patella</taxon>
    </lineage>
</organism>
<evidence type="ECO:0000256" key="1">
    <source>
        <dbReference type="SAM" id="MobiDB-lite"/>
    </source>
</evidence>
<dbReference type="InterPro" id="IPR011029">
    <property type="entry name" value="DEATH-like_dom_sf"/>
</dbReference>
<feature type="region of interest" description="Disordered" evidence="1">
    <location>
        <begin position="1"/>
        <end position="31"/>
    </location>
</feature>
<dbReference type="PROSITE" id="PS50017">
    <property type="entry name" value="DEATH_DOMAIN"/>
    <property type="match status" value="1"/>
</dbReference>
<dbReference type="GO" id="GO:0007165">
    <property type="term" value="P:signal transduction"/>
    <property type="evidence" value="ECO:0007669"/>
    <property type="project" value="InterPro"/>
</dbReference>
<reference evidence="3 4" key="1">
    <citation type="submission" date="2024-01" db="EMBL/GenBank/DDBJ databases">
        <title>The genome of the rayed Mediterranean limpet Patella caerulea (Linnaeus, 1758).</title>
        <authorList>
            <person name="Anh-Thu Weber A."/>
            <person name="Halstead-Nussloch G."/>
        </authorList>
    </citation>
    <scope>NUCLEOTIDE SEQUENCE [LARGE SCALE GENOMIC DNA]</scope>
    <source>
        <strain evidence="3">AATW-2023a</strain>
        <tissue evidence="3">Whole specimen</tissue>
    </source>
</reference>
<evidence type="ECO:0000313" key="3">
    <source>
        <dbReference type="EMBL" id="KAK6181549.1"/>
    </source>
</evidence>
<feature type="domain" description="Death" evidence="2">
    <location>
        <begin position="262"/>
        <end position="313"/>
    </location>
</feature>
<name>A0AAN8JXQ1_PATCE</name>
<dbReference type="Proteomes" id="UP001347796">
    <property type="component" value="Unassembled WGS sequence"/>
</dbReference>